<evidence type="ECO:0000313" key="2">
    <source>
        <dbReference type="EMBL" id="OAD08661.1"/>
    </source>
</evidence>
<dbReference type="GO" id="GO:0003735">
    <property type="term" value="F:structural constituent of ribosome"/>
    <property type="evidence" value="ECO:0007669"/>
    <property type="project" value="TreeGrafter"/>
</dbReference>
<dbReference type="EMBL" id="AMYB01000001">
    <property type="protein sequence ID" value="OAD08661.1"/>
    <property type="molecule type" value="Genomic_DNA"/>
</dbReference>
<evidence type="ECO:0000313" key="3">
    <source>
        <dbReference type="Proteomes" id="UP000077051"/>
    </source>
</evidence>
<comment type="caution">
    <text evidence="2">The sequence shown here is derived from an EMBL/GenBank/DDBJ whole genome shotgun (WGS) entry which is preliminary data.</text>
</comment>
<dbReference type="GO" id="GO:0005763">
    <property type="term" value="C:mitochondrial small ribosomal subunit"/>
    <property type="evidence" value="ECO:0007669"/>
    <property type="project" value="TreeGrafter"/>
</dbReference>
<gene>
    <name evidence="2" type="ORF">MUCCIDRAFT_154981</name>
</gene>
<reference evidence="2 3" key="1">
    <citation type="submission" date="2015-06" db="EMBL/GenBank/DDBJ databases">
        <title>Expansion of signal transduction pathways in fungi by whole-genome duplication.</title>
        <authorList>
            <consortium name="DOE Joint Genome Institute"/>
            <person name="Corrochano L.M."/>
            <person name="Kuo A."/>
            <person name="Marcet-Houben M."/>
            <person name="Polaino S."/>
            <person name="Salamov A."/>
            <person name="Villalobos J.M."/>
            <person name="Alvarez M.I."/>
            <person name="Avalos J."/>
            <person name="Benito E.P."/>
            <person name="Benoit I."/>
            <person name="Burger G."/>
            <person name="Camino L.P."/>
            <person name="Canovas D."/>
            <person name="Cerda-Olmedo E."/>
            <person name="Cheng J.-F."/>
            <person name="Dominguez A."/>
            <person name="Elias M."/>
            <person name="Eslava A.P."/>
            <person name="Glaser F."/>
            <person name="Grimwood J."/>
            <person name="Gutierrez G."/>
            <person name="Heitman J."/>
            <person name="Henrissat B."/>
            <person name="Iturriaga E.A."/>
            <person name="Lang B.F."/>
            <person name="Lavin J.L."/>
            <person name="Lee S."/>
            <person name="Li W."/>
            <person name="Lindquist E."/>
            <person name="Lopez-Garcia S."/>
            <person name="Luque E.M."/>
            <person name="Marcos A.T."/>
            <person name="Martin J."/>
            <person name="Mccluskey K."/>
            <person name="Medina H.R."/>
            <person name="Miralles-Duran A."/>
            <person name="Miyazaki A."/>
            <person name="Munoz-Torres E."/>
            <person name="Oguiza J.A."/>
            <person name="Ohm R."/>
            <person name="Olmedo M."/>
            <person name="Orejas M."/>
            <person name="Ortiz-Castellanos L."/>
            <person name="Pisabarro A.G."/>
            <person name="Rodriguez-Romero J."/>
            <person name="Ruiz-Herrera J."/>
            <person name="Ruiz-Vazquez R."/>
            <person name="Sanz C."/>
            <person name="Schackwitz W."/>
            <person name="Schmutz J."/>
            <person name="Shahriari M."/>
            <person name="Shelest E."/>
            <person name="Silva-Franco F."/>
            <person name="Soanes D."/>
            <person name="Syed K."/>
            <person name="Tagua V.G."/>
            <person name="Talbot N.J."/>
            <person name="Thon M."/>
            <person name="De Vries R.P."/>
            <person name="Wiebenga A."/>
            <person name="Yadav J.S."/>
            <person name="Braun E.L."/>
            <person name="Baker S."/>
            <person name="Garre V."/>
            <person name="Horwitz B."/>
            <person name="Torres-Martinez S."/>
            <person name="Idnurm A."/>
            <person name="Herrera-Estrella A."/>
            <person name="Gabaldon T."/>
            <person name="Grigoriev I.V."/>
        </authorList>
    </citation>
    <scope>NUCLEOTIDE SEQUENCE [LARGE SCALE GENOMIC DNA]</scope>
    <source>
        <strain evidence="2 3">CBS 277.49</strain>
    </source>
</reference>
<sequence>MQSTRLFAPATGLFRGLARNHTQTSAVSISGQRYFSNTFHARNEDTTKTPEAVEAAGEESVQEEEEVEPVKLSRRRRRFHEWANGNGSKYSRPAKGTTNYLGTSNPFPNNPLFQPRTPLSDARRQEIYDSFISDPEQWSVRKLATQFGISLKRVEAILTLKAQEKEMEMNGVALQKKFNKGMEQLMGVDQALDTLKEPLIDIFPAVGKPKFKTLKEDASFTPKDAANVLGRIPFKDLERRVIESEQAEFTLPTPSAPLDSSAVNNKTTKRSKFVIVDTSS</sequence>
<accession>A0A168Q418</accession>
<dbReference type="GO" id="GO:0032543">
    <property type="term" value="P:mitochondrial translation"/>
    <property type="evidence" value="ECO:0007669"/>
    <property type="project" value="TreeGrafter"/>
</dbReference>
<evidence type="ECO:0000256" key="1">
    <source>
        <dbReference type="SAM" id="MobiDB-lite"/>
    </source>
</evidence>
<keyword evidence="3" id="KW-1185">Reference proteome</keyword>
<dbReference type="PANTHER" id="PTHR28158">
    <property type="entry name" value="37S RIBOSOMAL PROTEIN S35, MITOCHONDRIAL"/>
    <property type="match status" value="1"/>
</dbReference>
<dbReference type="AlphaFoldDB" id="A0A168Q418"/>
<dbReference type="Pfam" id="PF12298">
    <property type="entry name" value="Bot1p"/>
    <property type="match status" value="1"/>
</dbReference>
<dbReference type="STRING" id="747725.A0A168Q418"/>
<protein>
    <recommendedName>
        <fullName evidence="4">Required for respiratory growth protein 9, mitochondrial</fullName>
    </recommendedName>
</protein>
<evidence type="ECO:0008006" key="4">
    <source>
        <dbReference type="Google" id="ProtNLM"/>
    </source>
</evidence>
<dbReference type="OrthoDB" id="10052321at2759"/>
<proteinExistence type="predicted"/>
<organism evidence="2 3">
    <name type="scientific">Mucor lusitanicus CBS 277.49</name>
    <dbReference type="NCBI Taxonomy" id="747725"/>
    <lineage>
        <taxon>Eukaryota</taxon>
        <taxon>Fungi</taxon>
        <taxon>Fungi incertae sedis</taxon>
        <taxon>Mucoromycota</taxon>
        <taxon>Mucoromycotina</taxon>
        <taxon>Mucoromycetes</taxon>
        <taxon>Mucorales</taxon>
        <taxon>Mucorineae</taxon>
        <taxon>Mucoraceae</taxon>
        <taxon>Mucor</taxon>
    </lineage>
</organism>
<feature type="compositionally biased region" description="Acidic residues" evidence="1">
    <location>
        <begin position="56"/>
        <end position="67"/>
    </location>
</feature>
<name>A0A168Q418_MUCCL</name>
<dbReference type="InterPro" id="IPR021036">
    <property type="entry name" value="Ribosomal_mS45"/>
</dbReference>
<dbReference type="PANTHER" id="PTHR28158:SF1">
    <property type="entry name" value="SMALL RIBOSOMAL SUBUNIT PROTEIN MS45"/>
    <property type="match status" value="1"/>
</dbReference>
<dbReference type="Proteomes" id="UP000077051">
    <property type="component" value="Unassembled WGS sequence"/>
</dbReference>
<feature type="region of interest" description="Disordered" evidence="1">
    <location>
        <begin position="43"/>
        <end position="67"/>
    </location>
</feature>
<dbReference type="VEuPathDB" id="FungiDB:MUCCIDRAFT_154981"/>